<dbReference type="RefSeq" id="WP_031058896.1">
    <property type="nucleotide sequence ID" value="NZ_JBHSPX010000004.1"/>
</dbReference>
<evidence type="ECO:0000313" key="2">
    <source>
        <dbReference type="EMBL" id="MFC6064213.1"/>
    </source>
</evidence>
<organism evidence="2 3">
    <name type="scientific">Streptomyces ochraceiscleroticus</name>
    <dbReference type="NCBI Taxonomy" id="47761"/>
    <lineage>
        <taxon>Bacteria</taxon>
        <taxon>Bacillati</taxon>
        <taxon>Actinomycetota</taxon>
        <taxon>Actinomycetes</taxon>
        <taxon>Kitasatosporales</taxon>
        <taxon>Streptomycetaceae</taxon>
        <taxon>Streptomyces</taxon>
    </lineage>
</organism>
<protein>
    <submittedName>
        <fullName evidence="2">Uncharacterized protein</fullName>
    </submittedName>
</protein>
<comment type="caution">
    <text evidence="2">The sequence shown here is derived from an EMBL/GenBank/DDBJ whole genome shotgun (WGS) entry which is preliminary data.</text>
</comment>
<proteinExistence type="predicted"/>
<feature type="chain" id="PRO_5047265163" evidence="1">
    <location>
        <begin position="29"/>
        <end position="82"/>
    </location>
</feature>
<dbReference type="Proteomes" id="UP001596139">
    <property type="component" value="Unassembled WGS sequence"/>
</dbReference>
<evidence type="ECO:0000313" key="3">
    <source>
        <dbReference type="Proteomes" id="UP001596139"/>
    </source>
</evidence>
<dbReference type="EMBL" id="JBHSPX010000004">
    <property type="protein sequence ID" value="MFC6064213.1"/>
    <property type="molecule type" value="Genomic_DNA"/>
</dbReference>
<evidence type="ECO:0000256" key="1">
    <source>
        <dbReference type="SAM" id="SignalP"/>
    </source>
</evidence>
<keyword evidence="3" id="KW-1185">Reference proteome</keyword>
<sequence length="82" mass="8574">MKRSALRLAAVALPVTALVLAAGGTASAHDEDDDFLKSRIVITTTYHDCADAGPHGVHTCGAWSSTASIETGMGRDLDLYND</sequence>
<keyword evidence="1" id="KW-0732">Signal</keyword>
<reference evidence="3" key="1">
    <citation type="journal article" date="2019" name="Int. J. Syst. Evol. Microbiol.">
        <title>The Global Catalogue of Microorganisms (GCM) 10K type strain sequencing project: providing services to taxonomists for standard genome sequencing and annotation.</title>
        <authorList>
            <consortium name="The Broad Institute Genomics Platform"/>
            <consortium name="The Broad Institute Genome Sequencing Center for Infectious Disease"/>
            <person name="Wu L."/>
            <person name="Ma J."/>
        </authorList>
    </citation>
    <scope>NUCLEOTIDE SEQUENCE [LARGE SCALE GENOMIC DNA]</scope>
    <source>
        <strain evidence="3">CGMCC 1.15180</strain>
    </source>
</reference>
<gene>
    <name evidence="2" type="ORF">ACFP4F_16880</name>
</gene>
<feature type="signal peptide" evidence="1">
    <location>
        <begin position="1"/>
        <end position="28"/>
    </location>
</feature>
<name>A0ABW1MKG1_9ACTN</name>
<accession>A0ABW1MKG1</accession>